<dbReference type="Proteomes" id="UP001465755">
    <property type="component" value="Unassembled WGS sequence"/>
</dbReference>
<evidence type="ECO:0000313" key="2">
    <source>
        <dbReference type="EMBL" id="KAK9806693.1"/>
    </source>
</evidence>
<protein>
    <submittedName>
        <fullName evidence="2">Uncharacterized protein</fullName>
    </submittedName>
</protein>
<evidence type="ECO:0000313" key="3">
    <source>
        <dbReference type="Proteomes" id="UP001465755"/>
    </source>
</evidence>
<keyword evidence="1" id="KW-0175">Coiled coil</keyword>
<comment type="caution">
    <text evidence="2">The sequence shown here is derived from an EMBL/GenBank/DDBJ whole genome shotgun (WGS) entry which is preliminary data.</text>
</comment>
<dbReference type="AlphaFoldDB" id="A0AAW1PEX9"/>
<evidence type="ECO:0000256" key="1">
    <source>
        <dbReference type="SAM" id="Coils"/>
    </source>
</evidence>
<gene>
    <name evidence="2" type="ORF">WJX73_009098</name>
</gene>
<dbReference type="EMBL" id="JALJOQ010000035">
    <property type="protein sequence ID" value="KAK9806693.1"/>
    <property type="molecule type" value="Genomic_DNA"/>
</dbReference>
<proteinExistence type="predicted"/>
<reference evidence="2 3" key="1">
    <citation type="journal article" date="2024" name="Nat. Commun.">
        <title>Phylogenomics reveals the evolutionary origins of lichenization in chlorophyte algae.</title>
        <authorList>
            <person name="Puginier C."/>
            <person name="Libourel C."/>
            <person name="Otte J."/>
            <person name="Skaloud P."/>
            <person name="Haon M."/>
            <person name="Grisel S."/>
            <person name="Petersen M."/>
            <person name="Berrin J.G."/>
            <person name="Delaux P.M."/>
            <person name="Dal Grande F."/>
            <person name="Keller J."/>
        </authorList>
    </citation>
    <scope>NUCLEOTIDE SEQUENCE [LARGE SCALE GENOMIC DNA]</scope>
    <source>
        <strain evidence="2 3">SAG 2036</strain>
    </source>
</reference>
<accession>A0AAW1PEX9</accession>
<name>A0AAW1PEX9_9CHLO</name>
<keyword evidence="3" id="KW-1185">Reference proteome</keyword>
<sequence length="180" mass="19963">MAVDCEAQFRQLVQATLWSTPILPTGQAFEEHYKSLSTEDTLAVYDVYRQAFFLAKSYTQADISKSCEEPQLTAKLQALSELCQQEQQNSVDAKGSPHGSQFPEQLAAHLRRKAKCNEIARLDLALQEAQEQAEAAEAQLVMQQQRLAGAISQVEGKAGYLNKVSQASVQWNSRPAMSTQ</sequence>
<organism evidence="2 3">
    <name type="scientific">Symbiochloris irregularis</name>
    <dbReference type="NCBI Taxonomy" id="706552"/>
    <lineage>
        <taxon>Eukaryota</taxon>
        <taxon>Viridiplantae</taxon>
        <taxon>Chlorophyta</taxon>
        <taxon>core chlorophytes</taxon>
        <taxon>Trebouxiophyceae</taxon>
        <taxon>Trebouxiales</taxon>
        <taxon>Trebouxiaceae</taxon>
        <taxon>Symbiochloris</taxon>
    </lineage>
</organism>
<feature type="coiled-coil region" evidence="1">
    <location>
        <begin position="112"/>
        <end position="153"/>
    </location>
</feature>